<keyword evidence="3" id="KW-1185">Reference proteome</keyword>
<dbReference type="InterPro" id="IPR032675">
    <property type="entry name" value="LRR_dom_sf"/>
</dbReference>
<feature type="domain" description="F-box" evidence="1">
    <location>
        <begin position="14"/>
        <end position="62"/>
    </location>
</feature>
<dbReference type="InterPro" id="IPR053772">
    <property type="entry name" value="At1g61320/At1g61330-like"/>
</dbReference>
<dbReference type="InterPro" id="IPR055357">
    <property type="entry name" value="LRR_At1g61320_AtMIF1"/>
</dbReference>
<dbReference type="Gene3D" id="3.80.10.10">
    <property type="entry name" value="Ribonuclease Inhibitor"/>
    <property type="match status" value="1"/>
</dbReference>
<comment type="caution">
    <text evidence="2">The sequence shown here is derived from an EMBL/GenBank/DDBJ whole genome shotgun (WGS) entry which is preliminary data.</text>
</comment>
<dbReference type="PANTHER" id="PTHR34145:SF68">
    <property type="entry name" value="FBD DOMAIN-CONTAINING PROTEIN"/>
    <property type="match status" value="1"/>
</dbReference>
<accession>A0AAV5MJZ6</accession>
<evidence type="ECO:0000259" key="1">
    <source>
        <dbReference type="PROSITE" id="PS50181"/>
    </source>
</evidence>
<gene>
    <name evidence="2" type="ORF">SLEP1_g55886</name>
</gene>
<dbReference type="EMBL" id="BPVZ01000286">
    <property type="protein sequence ID" value="GKV49121.1"/>
    <property type="molecule type" value="Genomic_DNA"/>
</dbReference>
<dbReference type="SUPFAM" id="SSF52058">
    <property type="entry name" value="L domain-like"/>
    <property type="match status" value="1"/>
</dbReference>
<dbReference type="CDD" id="cd22160">
    <property type="entry name" value="F-box_AtFBL13-like"/>
    <property type="match status" value="1"/>
</dbReference>
<reference evidence="2 3" key="1">
    <citation type="journal article" date="2021" name="Commun. Biol.">
        <title>The genome of Shorea leprosula (Dipterocarpaceae) highlights the ecological relevance of drought in aseasonal tropical rainforests.</title>
        <authorList>
            <person name="Ng K.K.S."/>
            <person name="Kobayashi M.J."/>
            <person name="Fawcett J.A."/>
            <person name="Hatakeyama M."/>
            <person name="Paape T."/>
            <person name="Ng C.H."/>
            <person name="Ang C.C."/>
            <person name="Tnah L.H."/>
            <person name="Lee C.T."/>
            <person name="Nishiyama T."/>
            <person name="Sese J."/>
            <person name="O'Brien M.J."/>
            <person name="Copetti D."/>
            <person name="Mohd Noor M.I."/>
            <person name="Ong R.C."/>
            <person name="Putra M."/>
            <person name="Sireger I.Z."/>
            <person name="Indrioko S."/>
            <person name="Kosugi Y."/>
            <person name="Izuno A."/>
            <person name="Isagi Y."/>
            <person name="Lee S.L."/>
            <person name="Shimizu K.K."/>
        </authorList>
    </citation>
    <scope>NUCLEOTIDE SEQUENCE [LARGE SCALE GENOMIC DNA]</scope>
    <source>
        <strain evidence="2">214</strain>
    </source>
</reference>
<dbReference type="SUPFAM" id="SSF81383">
    <property type="entry name" value="F-box domain"/>
    <property type="match status" value="1"/>
</dbReference>
<dbReference type="InterPro" id="IPR036047">
    <property type="entry name" value="F-box-like_dom_sf"/>
</dbReference>
<sequence length="445" mass="51002">MAVTPLSVYEPGRTDFISKLPVEILITILSFLGMEEAIRTSVLSRRWRDMWTYTRRLSFDDAQLVYDRFPTERVEAKFVHWVNHILESHQGTNIDEFEVCFNVNEGDSKSDIDGWIAFSLRKRVKRLYVDFTTFHKISQQGKYKLTTEFLSIYNLDSLTVLYLNSVEVTGKVVEYILSHCPFLEVLNVTDSNSLLHLKVLGSSLKLKSLEILDCNLLKDIKIAAKHLVSFEYSGPIISISLINTPSLTEIRVGAMFFVKNIYQLSGCLSQLEVLELDFLTVKDIKIFRTLIRLPVLRNLKQLELRLNRLSNIFYCISLLKVFPQLRTLIVEMSRSNSSAIDESEKIKYKFGKMEEHEEKQHKCLKVIEVSGYKGVEGVDAMLLLWLLRRAGSYDDLVIAVEEEESKDAFAIFAKSVLALKVKKIGPKAELVFSTLSNLKELSSIS</sequence>
<proteinExistence type="predicted"/>
<dbReference type="Proteomes" id="UP001054252">
    <property type="component" value="Unassembled WGS sequence"/>
</dbReference>
<dbReference type="Gene3D" id="1.20.1280.50">
    <property type="match status" value="1"/>
</dbReference>
<dbReference type="Pfam" id="PF23622">
    <property type="entry name" value="LRR_At1g61320_AtMIF1"/>
    <property type="match status" value="1"/>
</dbReference>
<protein>
    <recommendedName>
        <fullName evidence="1">F-box domain-containing protein</fullName>
    </recommendedName>
</protein>
<dbReference type="PROSITE" id="PS50181">
    <property type="entry name" value="FBOX"/>
    <property type="match status" value="1"/>
</dbReference>
<dbReference type="InterPro" id="IPR001810">
    <property type="entry name" value="F-box_dom"/>
</dbReference>
<dbReference type="InterPro" id="IPR053781">
    <property type="entry name" value="F-box_AtFBL13-like"/>
</dbReference>
<name>A0AAV5MJZ6_9ROSI</name>
<evidence type="ECO:0000313" key="3">
    <source>
        <dbReference type="Proteomes" id="UP001054252"/>
    </source>
</evidence>
<dbReference type="AlphaFoldDB" id="A0AAV5MJZ6"/>
<dbReference type="PANTHER" id="PTHR34145">
    <property type="entry name" value="OS02G0105600 PROTEIN"/>
    <property type="match status" value="1"/>
</dbReference>
<dbReference type="Pfam" id="PF00646">
    <property type="entry name" value="F-box"/>
    <property type="match status" value="1"/>
</dbReference>
<organism evidence="2 3">
    <name type="scientific">Rubroshorea leprosula</name>
    <dbReference type="NCBI Taxonomy" id="152421"/>
    <lineage>
        <taxon>Eukaryota</taxon>
        <taxon>Viridiplantae</taxon>
        <taxon>Streptophyta</taxon>
        <taxon>Embryophyta</taxon>
        <taxon>Tracheophyta</taxon>
        <taxon>Spermatophyta</taxon>
        <taxon>Magnoliopsida</taxon>
        <taxon>eudicotyledons</taxon>
        <taxon>Gunneridae</taxon>
        <taxon>Pentapetalae</taxon>
        <taxon>rosids</taxon>
        <taxon>malvids</taxon>
        <taxon>Malvales</taxon>
        <taxon>Dipterocarpaceae</taxon>
        <taxon>Rubroshorea</taxon>
    </lineage>
</organism>
<evidence type="ECO:0000313" key="2">
    <source>
        <dbReference type="EMBL" id="GKV49121.1"/>
    </source>
</evidence>